<dbReference type="PANTHER" id="PTHR33112">
    <property type="entry name" value="DOMAIN PROTEIN, PUTATIVE-RELATED"/>
    <property type="match status" value="1"/>
</dbReference>
<protein>
    <recommendedName>
        <fullName evidence="1">Heterokaryon incompatibility domain-containing protein</fullName>
    </recommendedName>
</protein>
<evidence type="ECO:0000259" key="1">
    <source>
        <dbReference type="Pfam" id="PF06985"/>
    </source>
</evidence>
<comment type="caution">
    <text evidence="2">The sequence shown here is derived from an EMBL/GenBank/DDBJ whole genome shotgun (WGS) entry which is preliminary data.</text>
</comment>
<evidence type="ECO:0000313" key="2">
    <source>
        <dbReference type="EMBL" id="KAL1639630.1"/>
    </source>
</evidence>
<name>A0ABR3TJD1_9PEZI</name>
<gene>
    <name evidence="2" type="ORF">SLS58_007689</name>
</gene>
<dbReference type="InterPro" id="IPR010730">
    <property type="entry name" value="HET"/>
</dbReference>
<sequence length="717" mass="82443">MLCDTCHRMLRHQAGLRENRRVELRFDHHERTTALRQAADLGCSICSALARQLERERFDLEDDRYIDLQAALASICGSGWKSGYYSLDFLLDGRWMRTFALRPREVFRLAQRWVSICKCADAQQDWYPDRLLDLDAVKRTVASGDEASPKTRIHLLENSPDWKVAEAQKTGNNRYVTLSHCWGGEAPLRLVASNRKEMMTHGIALEDMPPTFRDAVVFASRLEGVRYIWIDALCIVQTSKKNDDRLHADDWRTQAALMDKVYRKSYLNISATAASDSSGGLFRSRNPELLREDEVDLNVQDLLELDEEEDEGGGWSLKDCVKASVRTVFGCLQQARRKKYMKRCSVVDVSLWDDLVEDAAVNKRAWVYQERLLAPRVVHFCCDQVAWECSERCCTERYPEGVPGLQLKSGVIVSEDRLKDLDPEGDGEILQDTSVEEFSDPEKDVPRLHAYELWKRIVELYSQKELSRKGDKLMALAGLAKFFFDTKLAHGWPVAQQKQHPYVAGMWREQLEGQLLWRVEPRFEDGWIYNNTRRHPLRAPSFSWAALDVPNGVACGEYKDQNLLFRVEDVHMRYVDNRNKFGLVEGTGCRLLLDARVVQIELREIEPDFITPYGWWISGSVTPSFRDMYTDVYLDSPADDGDVFEPGAMIFCMPAATGESGIEQAQTHCICLLLQLTGKDQGRRAFKRIGLARLTSYEGRRLQQELRSVQPEKMYLY</sequence>
<dbReference type="PANTHER" id="PTHR33112:SF10">
    <property type="entry name" value="TOL"/>
    <property type="match status" value="1"/>
</dbReference>
<proteinExistence type="predicted"/>
<accession>A0ABR3TJD1</accession>
<reference evidence="2 3" key="1">
    <citation type="journal article" date="2023" name="Plant Dis.">
        <title>First Report of Diplodia intermedia Causing Canker and Dieback Diseases on Apple Trees in Canada.</title>
        <authorList>
            <person name="Ellouze W."/>
            <person name="Ilyukhin E."/>
            <person name="Sulman M."/>
            <person name="Ali S."/>
        </authorList>
    </citation>
    <scope>NUCLEOTIDE SEQUENCE [LARGE SCALE GENOMIC DNA]</scope>
    <source>
        <strain evidence="2 3">M45-28</strain>
    </source>
</reference>
<keyword evidence="3" id="KW-1185">Reference proteome</keyword>
<evidence type="ECO:0000313" key="3">
    <source>
        <dbReference type="Proteomes" id="UP001521184"/>
    </source>
</evidence>
<organism evidence="2 3">
    <name type="scientific">Diplodia intermedia</name>
    <dbReference type="NCBI Taxonomy" id="856260"/>
    <lineage>
        <taxon>Eukaryota</taxon>
        <taxon>Fungi</taxon>
        <taxon>Dikarya</taxon>
        <taxon>Ascomycota</taxon>
        <taxon>Pezizomycotina</taxon>
        <taxon>Dothideomycetes</taxon>
        <taxon>Dothideomycetes incertae sedis</taxon>
        <taxon>Botryosphaeriales</taxon>
        <taxon>Botryosphaeriaceae</taxon>
        <taxon>Diplodia</taxon>
    </lineage>
</organism>
<dbReference type="EMBL" id="JAKEKT020000060">
    <property type="protein sequence ID" value="KAL1639630.1"/>
    <property type="molecule type" value="Genomic_DNA"/>
</dbReference>
<dbReference type="Pfam" id="PF06985">
    <property type="entry name" value="HET"/>
    <property type="match status" value="1"/>
</dbReference>
<dbReference type="Proteomes" id="UP001521184">
    <property type="component" value="Unassembled WGS sequence"/>
</dbReference>
<feature type="domain" description="Heterokaryon incompatibility" evidence="1">
    <location>
        <begin position="175"/>
        <end position="370"/>
    </location>
</feature>